<comment type="similarity">
    <text evidence="2">Belongs to the ERD2 family.</text>
</comment>
<evidence type="ECO:0000256" key="6">
    <source>
        <dbReference type="ARBA" id="ARBA00022892"/>
    </source>
</evidence>
<evidence type="ECO:0000256" key="9">
    <source>
        <dbReference type="ARBA" id="ARBA00023136"/>
    </source>
</evidence>
<organism evidence="12 13">
    <name type="scientific">Prorocentrum cordatum</name>
    <dbReference type="NCBI Taxonomy" id="2364126"/>
    <lineage>
        <taxon>Eukaryota</taxon>
        <taxon>Sar</taxon>
        <taxon>Alveolata</taxon>
        <taxon>Dinophyceae</taxon>
        <taxon>Prorocentrales</taxon>
        <taxon>Prorocentraceae</taxon>
        <taxon>Prorocentrum</taxon>
    </lineage>
</organism>
<evidence type="ECO:0000256" key="7">
    <source>
        <dbReference type="ARBA" id="ARBA00022927"/>
    </source>
</evidence>
<feature type="transmembrane region" description="Helical" evidence="11">
    <location>
        <begin position="169"/>
        <end position="190"/>
    </location>
</feature>
<evidence type="ECO:0000256" key="5">
    <source>
        <dbReference type="ARBA" id="ARBA00022824"/>
    </source>
</evidence>
<dbReference type="InterPro" id="IPR000133">
    <property type="entry name" value="ER_ret_rcpt"/>
</dbReference>
<evidence type="ECO:0000256" key="3">
    <source>
        <dbReference type="ARBA" id="ARBA00022448"/>
    </source>
</evidence>
<feature type="transmembrane region" description="Helical" evidence="11">
    <location>
        <begin position="258"/>
        <end position="280"/>
    </location>
</feature>
<dbReference type="EMBL" id="CAUYUJ010018137">
    <property type="protein sequence ID" value="CAK0880974.1"/>
    <property type="molecule type" value="Genomic_DNA"/>
</dbReference>
<keyword evidence="6" id="KW-0931">ER-Golgi transport</keyword>
<dbReference type="Pfam" id="PF00810">
    <property type="entry name" value="ER_lumen_recept"/>
    <property type="match status" value="1"/>
</dbReference>
<gene>
    <name evidence="12" type="ORF">PCOR1329_LOCUS63962</name>
</gene>
<keyword evidence="13" id="KW-1185">Reference proteome</keyword>
<comment type="subcellular location">
    <subcellularLocation>
        <location evidence="1">Endoplasmic reticulum membrane</location>
        <topology evidence="1">Multi-pass membrane protein</topology>
    </subcellularLocation>
</comment>
<comment type="caution">
    <text evidence="12">The sequence shown here is derived from an EMBL/GenBank/DDBJ whole genome shotgun (WGS) entry which is preliminary data.</text>
</comment>
<feature type="transmembrane region" description="Helical" evidence="11">
    <location>
        <begin position="140"/>
        <end position="157"/>
    </location>
</feature>
<keyword evidence="5" id="KW-0256">Endoplasmic reticulum</keyword>
<evidence type="ECO:0000313" key="13">
    <source>
        <dbReference type="Proteomes" id="UP001189429"/>
    </source>
</evidence>
<keyword evidence="10" id="KW-0675">Receptor</keyword>
<evidence type="ECO:0000256" key="11">
    <source>
        <dbReference type="SAM" id="Phobius"/>
    </source>
</evidence>
<evidence type="ECO:0000256" key="8">
    <source>
        <dbReference type="ARBA" id="ARBA00022989"/>
    </source>
</evidence>
<reference evidence="12" key="1">
    <citation type="submission" date="2023-10" db="EMBL/GenBank/DDBJ databases">
        <authorList>
            <person name="Chen Y."/>
            <person name="Shah S."/>
            <person name="Dougan E. K."/>
            <person name="Thang M."/>
            <person name="Chan C."/>
        </authorList>
    </citation>
    <scope>NUCLEOTIDE SEQUENCE [LARGE SCALE GENOMIC DNA]</scope>
</reference>
<evidence type="ECO:0000256" key="2">
    <source>
        <dbReference type="ARBA" id="ARBA00010120"/>
    </source>
</evidence>
<keyword evidence="9 11" id="KW-0472">Membrane</keyword>
<dbReference type="Proteomes" id="UP001189429">
    <property type="component" value="Unassembled WGS sequence"/>
</dbReference>
<name>A0ABN9W6U5_9DINO</name>
<keyword evidence="7" id="KW-0653">Protein transport</keyword>
<feature type="transmembrane region" description="Helical" evidence="11">
    <location>
        <begin position="202"/>
        <end position="222"/>
    </location>
</feature>
<evidence type="ECO:0000256" key="1">
    <source>
        <dbReference type="ARBA" id="ARBA00004477"/>
    </source>
</evidence>
<evidence type="ECO:0000313" key="12">
    <source>
        <dbReference type="EMBL" id="CAK0880974.1"/>
    </source>
</evidence>
<accession>A0ABN9W6U5</accession>
<evidence type="ECO:0000256" key="10">
    <source>
        <dbReference type="ARBA" id="ARBA00023170"/>
    </source>
</evidence>
<keyword evidence="3" id="KW-0813">Transport</keyword>
<proteinExistence type="inferred from homology"/>
<protein>
    <submittedName>
        <fullName evidence="12">Uncharacterized protein</fullName>
    </submittedName>
</protein>
<feature type="transmembrane region" description="Helical" evidence="11">
    <location>
        <begin position="12"/>
        <end position="31"/>
    </location>
</feature>
<evidence type="ECO:0000256" key="4">
    <source>
        <dbReference type="ARBA" id="ARBA00022692"/>
    </source>
</evidence>
<keyword evidence="8 11" id="KW-1133">Transmembrane helix</keyword>
<keyword evidence="4 11" id="KW-0812">Transmembrane</keyword>
<sequence length="314" mass="35068">MWVIDWAKSHPQAAALYTCFAVGVLVVYRTLTTKATGEYDYILTLSAALQTLAFGLLDFDTKSNVGEGLSEKTLVAFLLAHMARTSTTFTGEGYIPEDNTADVYLYQLLEVAGVAFLAHKLNKVKAARSMNQIAQGVERWSLVGSMVGLALALGYFTKSTGHNQFWMDWAWMASVWLEAFALFPQVYLLISAAAPYVDDTAVHFAGLTLSASGFFALFWGRAAKVTEDYDMFSTEHRRRQRDPTEDRYNEFEKTGEHLFFIAIMGAVMVRVTLCSAYFYVFMKTSRGHKGALVSSGKGEYELCMSDDQTDFDEL</sequence>